<keyword evidence="1" id="KW-0732">Signal</keyword>
<evidence type="ECO:0000313" key="3">
    <source>
        <dbReference type="EMBL" id="HFK96120.1"/>
    </source>
</evidence>
<reference evidence="3" key="1">
    <citation type="journal article" date="2020" name="mSystems">
        <title>Genome- and Community-Level Interaction Insights into Carbon Utilization and Element Cycling Functions of Hydrothermarchaeota in Hydrothermal Sediment.</title>
        <authorList>
            <person name="Zhou Z."/>
            <person name="Liu Y."/>
            <person name="Xu W."/>
            <person name="Pan J."/>
            <person name="Luo Z.H."/>
            <person name="Li M."/>
        </authorList>
    </citation>
    <scope>NUCLEOTIDE SEQUENCE [LARGE SCALE GENOMIC DNA]</scope>
    <source>
        <strain evidence="3">SpSt-456</strain>
    </source>
</reference>
<accession>A0A831ZYT0</accession>
<evidence type="ECO:0000256" key="1">
    <source>
        <dbReference type="SAM" id="SignalP"/>
    </source>
</evidence>
<protein>
    <recommendedName>
        <fullName evidence="2">PDZ domain-containing protein</fullName>
    </recommendedName>
</protein>
<name>A0A831ZYT0_9BACT</name>
<dbReference type="EMBL" id="DSTK01000009">
    <property type="protein sequence ID" value="HFK96120.1"/>
    <property type="molecule type" value="Genomic_DNA"/>
</dbReference>
<organism evidence="3">
    <name type="scientific">Desulfacinum infernum</name>
    <dbReference type="NCBI Taxonomy" id="35837"/>
    <lineage>
        <taxon>Bacteria</taxon>
        <taxon>Pseudomonadati</taxon>
        <taxon>Thermodesulfobacteriota</taxon>
        <taxon>Syntrophobacteria</taxon>
        <taxon>Syntrophobacterales</taxon>
        <taxon>Syntrophobacteraceae</taxon>
        <taxon>Desulfacinum</taxon>
    </lineage>
</organism>
<dbReference type="Gene3D" id="2.30.42.10">
    <property type="match status" value="1"/>
</dbReference>
<dbReference type="SUPFAM" id="SSF50156">
    <property type="entry name" value="PDZ domain-like"/>
    <property type="match status" value="1"/>
</dbReference>
<feature type="chain" id="PRO_5032941321" description="PDZ domain-containing protein" evidence="1">
    <location>
        <begin position="21"/>
        <end position="260"/>
    </location>
</feature>
<proteinExistence type="predicted"/>
<feature type="domain" description="PDZ" evidence="2">
    <location>
        <begin position="198"/>
        <end position="245"/>
    </location>
</feature>
<dbReference type="InterPro" id="IPR036034">
    <property type="entry name" value="PDZ_sf"/>
</dbReference>
<dbReference type="InterPro" id="IPR041489">
    <property type="entry name" value="PDZ_6"/>
</dbReference>
<dbReference type="AlphaFoldDB" id="A0A831ZYT0"/>
<comment type="caution">
    <text evidence="3">The sequence shown here is derived from an EMBL/GenBank/DDBJ whole genome shotgun (WGS) entry which is preliminary data.</text>
</comment>
<gene>
    <name evidence="3" type="ORF">ENS06_02200</name>
</gene>
<dbReference type="Pfam" id="PF17820">
    <property type="entry name" value="PDZ_6"/>
    <property type="match status" value="1"/>
</dbReference>
<sequence length="260" mass="27982">MAKRLLPWILLATVALPGRAVPAEIIIRHTEIHVAVQANQAPLREVLEGLASQMGFAVEGLGVAQRPITCDMDWMPVDQAVRTLLAFENYIMVYADRPGDRKELRKVVVLGKRSTPVDQRPQGGGLLPSGVWTDVAVTLPSPPPTAGNAPPRDPMRRVQRSWMDGQIVHNAAALSGFSADSIGDDRGLRAMRIAVLPEGSPLRALGLQEGDVITDVNGTPVSDAGAFGAILKQAVQSASMVRIERRTPDGGMDPLYIELH</sequence>
<feature type="signal peptide" evidence="1">
    <location>
        <begin position="1"/>
        <end position="20"/>
    </location>
</feature>
<evidence type="ECO:0000259" key="2">
    <source>
        <dbReference type="Pfam" id="PF17820"/>
    </source>
</evidence>